<keyword evidence="1" id="KW-0472">Membrane</keyword>
<evidence type="ECO:0000313" key="3">
    <source>
        <dbReference type="Proteomes" id="UP000245137"/>
    </source>
</evidence>
<dbReference type="EMBL" id="PUIV01000005">
    <property type="protein sequence ID" value="PWB94825.1"/>
    <property type="molecule type" value="Genomic_DNA"/>
</dbReference>
<protein>
    <recommendedName>
        <fullName evidence="4">DUF1640 domain-containing protein</fullName>
    </recommendedName>
</protein>
<gene>
    <name evidence="2" type="ORF">C5689_05070</name>
</gene>
<dbReference type="Proteomes" id="UP000245137">
    <property type="component" value="Unassembled WGS sequence"/>
</dbReference>
<sequence length="70" mass="7748">MFAGHNARKYSEGYEMGLAEILPEIDGSQLTTKSDLTEAVADLKVDILRWLVVTQLAVGGFIFAAIKFMR</sequence>
<organism evidence="2 3">
    <name type="scientific">Methylosinus sporium</name>
    <dbReference type="NCBI Taxonomy" id="428"/>
    <lineage>
        <taxon>Bacteria</taxon>
        <taxon>Pseudomonadati</taxon>
        <taxon>Pseudomonadota</taxon>
        <taxon>Alphaproteobacteria</taxon>
        <taxon>Hyphomicrobiales</taxon>
        <taxon>Methylocystaceae</taxon>
        <taxon>Methylosinus</taxon>
    </lineage>
</organism>
<keyword evidence="1" id="KW-0812">Transmembrane</keyword>
<keyword evidence="3" id="KW-1185">Reference proteome</keyword>
<name>A0A2U1ST92_METSR</name>
<feature type="transmembrane region" description="Helical" evidence="1">
    <location>
        <begin position="47"/>
        <end position="66"/>
    </location>
</feature>
<evidence type="ECO:0008006" key="4">
    <source>
        <dbReference type="Google" id="ProtNLM"/>
    </source>
</evidence>
<proteinExistence type="predicted"/>
<comment type="caution">
    <text evidence="2">The sequence shown here is derived from an EMBL/GenBank/DDBJ whole genome shotgun (WGS) entry which is preliminary data.</text>
</comment>
<dbReference type="AlphaFoldDB" id="A0A2U1ST92"/>
<evidence type="ECO:0000256" key="1">
    <source>
        <dbReference type="SAM" id="Phobius"/>
    </source>
</evidence>
<keyword evidence="1" id="KW-1133">Transmembrane helix</keyword>
<dbReference type="OrthoDB" id="8453451at2"/>
<evidence type="ECO:0000313" key="2">
    <source>
        <dbReference type="EMBL" id="PWB94825.1"/>
    </source>
</evidence>
<accession>A0A2U1ST92</accession>
<reference evidence="2 3" key="1">
    <citation type="journal article" date="2018" name="Appl. Microbiol. Biotechnol.">
        <title>Co-cultivation of the strictly anaerobic methanogen Methanosarcina barkeri with aerobic methanotrophs in an oxygen-limited membrane bioreactor.</title>
        <authorList>
            <person name="In 't Zandt M.H."/>
            <person name="van den Bosch T.J.M."/>
            <person name="Rijkers R."/>
            <person name="van Kessel M.A.H.J."/>
            <person name="Jetten M.S.M."/>
            <person name="Welte C.U."/>
        </authorList>
    </citation>
    <scope>NUCLEOTIDE SEQUENCE [LARGE SCALE GENOMIC DNA]</scope>
    <source>
        <strain evidence="2 3">DSM 17706</strain>
    </source>
</reference>